<reference evidence="9" key="1">
    <citation type="submission" date="2025-08" db="UniProtKB">
        <authorList>
            <consortium name="RefSeq"/>
        </authorList>
    </citation>
    <scope>IDENTIFICATION</scope>
    <source>
        <tissue evidence="9">Whole organism</tissue>
    </source>
</reference>
<dbReference type="PANTHER" id="PTHR11706:SF33">
    <property type="entry name" value="NATURAL RESISTANCE-ASSOCIATED MACROPHAGE PROTEIN 2"/>
    <property type="match status" value="1"/>
</dbReference>
<sequence>YFKVLPDQASVLRGIVVPTCDDCSKTIYVQVVSLIGSGLTPHNLFLHSGLVKEAVDREGVEAVQLSSVNLVLLVEVCLAVLVSYVFNVFITSVIGATVFGQTNRQLNDNETASADMYTGGVFLGCRFGSVALTMWALGVLTAALAGTLHSSRAGRFIMEGFLRIQWSHWRRAIVVRVLAATPLLFVALFSNVTTLVAINSLLNLVLSLHLPAAAIPAIALTANRSVMGDHVSSK</sequence>
<dbReference type="InterPro" id="IPR001046">
    <property type="entry name" value="NRAMP_fam"/>
</dbReference>
<keyword evidence="5 7" id="KW-1133">Transmembrane helix</keyword>
<gene>
    <name evidence="9" type="primary">LOC113212791</name>
</gene>
<evidence type="ECO:0000256" key="1">
    <source>
        <dbReference type="ARBA" id="ARBA00004141"/>
    </source>
</evidence>
<evidence type="ECO:0000313" key="9">
    <source>
        <dbReference type="RefSeq" id="XP_052132017.1"/>
    </source>
</evidence>
<comment type="similarity">
    <text evidence="2">Belongs to the NRAMP family.</text>
</comment>
<dbReference type="AlphaFoldDB" id="A0A9C6XAE2"/>
<dbReference type="GO" id="GO:0005381">
    <property type="term" value="F:iron ion transmembrane transporter activity"/>
    <property type="evidence" value="ECO:0007669"/>
    <property type="project" value="TreeGrafter"/>
</dbReference>
<evidence type="ECO:0000256" key="4">
    <source>
        <dbReference type="ARBA" id="ARBA00022692"/>
    </source>
</evidence>
<feature type="transmembrane region" description="Helical" evidence="7">
    <location>
        <begin position="169"/>
        <end position="189"/>
    </location>
</feature>
<dbReference type="GO" id="GO:0015086">
    <property type="term" value="F:cadmium ion transmembrane transporter activity"/>
    <property type="evidence" value="ECO:0007669"/>
    <property type="project" value="TreeGrafter"/>
</dbReference>
<keyword evidence="6 7" id="KW-0472">Membrane</keyword>
<organism evidence="8 9">
    <name type="scientific">Frankliniella occidentalis</name>
    <name type="common">Western flower thrips</name>
    <name type="synonym">Euthrips occidentalis</name>
    <dbReference type="NCBI Taxonomy" id="133901"/>
    <lineage>
        <taxon>Eukaryota</taxon>
        <taxon>Metazoa</taxon>
        <taxon>Ecdysozoa</taxon>
        <taxon>Arthropoda</taxon>
        <taxon>Hexapoda</taxon>
        <taxon>Insecta</taxon>
        <taxon>Pterygota</taxon>
        <taxon>Neoptera</taxon>
        <taxon>Paraneoptera</taxon>
        <taxon>Thysanoptera</taxon>
        <taxon>Terebrantia</taxon>
        <taxon>Thripoidea</taxon>
        <taxon>Thripidae</taxon>
        <taxon>Frankliniella</taxon>
    </lineage>
</organism>
<dbReference type="GO" id="GO:0005384">
    <property type="term" value="F:manganese ion transmembrane transporter activity"/>
    <property type="evidence" value="ECO:0007669"/>
    <property type="project" value="TreeGrafter"/>
</dbReference>
<dbReference type="KEGG" id="foc:113212791"/>
<evidence type="ECO:0000313" key="8">
    <source>
        <dbReference type="Proteomes" id="UP000504606"/>
    </source>
</evidence>
<dbReference type="Proteomes" id="UP000504606">
    <property type="component" value="Unplaced"/>
</dbReference>
<name>A0A9C6XAE2_FRAOC</name>
<feature type="transmembrane region" description="Helical" evidence="7">
    <location>
        <begin position="119"/>
        <end position="148"/>
    </location>
</feature>
<proteinExistence type="inferred from homology"/>
<dbReference type="PRINTS" id="PR00447">
    <property type="entry name" value="NATRESASSCMP"/>
</dbReference>
<comment type="subcellular location">
    <subcellularLocation>
        <location evidence="1">Membrane</location>
        <topology evidence="1">Multi-pass membrane protein</topology>
    </subcellularLocation>
</comment>
<accession>A0A9C6XAE2</accession>
<keyword evidence="4 7" id="KW-0812">Transmembrane</keyword>
<dbReference type="Pfam" id="PF01566">
    <property type="entry name" value="Nramp"/>
    <property type="match status" value="1"/>
</dbReference>
<evidence type="ECO:0000256" key="3">
    <source>
        <dbReference type="ARBA" id="ARBA00022448"/>
    </source>
</evidence>
<evidence type="ECO:0000256" key="6">
    <source>
        <dbReference type="ARBA" id="ARBA00023136"/>
    </source>
</evidence>
<dbReference type="GO" id="GO:0005886">
    <property type="term" value="C:plasma membrane"/>
    <property type="evidence" value="ECO:0007669"/>
    <property type="project" value="TreeGrafter"/>
</dbReference>
<feature type="non-terminal residue" evidence="9">
    <location>
        <position position="1"/>
    </location>
</feature>
<evidence type="ECO:0000256" key="2">
    <source>
        <dbReference type="ARBA" id="ARBA00006670"/>
    </source>
</evidence>
<feature type="transmembrane region" description="Helical" evidence="7">
    <location>
        <begin position="201"/>
        <end position="222"/>
    </location>
</feature>
<evidence type="ECO:0000256" key="5">
    <source>
        <dbReference type="ARBA" id="ARBA00022989"/>
    </source>
</evidence>
<protein>
    <submittedName>
        <fullName evidence="9">Natural resistance-associated macrophage protein 1-like</fullName>
    </submittedName>
</protein>
<dbReference type="OrthoDB" id="409173at2759"/>
<dbReference type="GO" id="GO:0010008">
    <property type="term" value="C:endosome membrane"/>
    <property type="evidence" value="ECO:0007669"/>
    <property type="project" value="TreeGrafter"/>
</dbReference>
<keyword evidence="8" id="KW-1185">Reference proteome</keyword>
<evidence type="ECO:0000256" key="7">
    <source>
        <dbReference type="SAM" id="Phobius"/>
    </source>
</evidence>
<dbReference type="RefSeq" id="XP_052132017.1">
    <property type="nucleotide sequence ID" value="XM_052276057.1"/>
</dbReference>
<dbReference type="PANTHER" id="PTHR11706">
    <property type="entry name" value="SOLUTE CARRIER PROTEIN FAMILY 11 MEMBER"/>
    <property type="match status" value="1"/>
</dbReference>
<feature type="transmembrane region" description="Helical" evidence="7">
    <location>
        <begin position="70"/>
        <end position="99"/>
    </location>
</feature>
<dbReference type="GeneID" id="113212791"/>
<keyword evidence="3" id="KW-0813">Transport</keyword>